<dbReference type="OrthoDB" id="189459at2759"/>
<evidence type="ECO:0000259" key="2">
    <source>
        <dbReference type="Pfam" id="PF20446"/>
    </source>
</evidence>
<dbReference type="InterPro" id="IPR019195">
    <property type="entry name" value="ABC_ATPase_put"/>
</dbReference>
<gene>
    <name evidence="3" type="ORF">BCR42DRAFT_490551</name>
</gene>
<dbReference type="EMBL" id="MCGE01000009">
    <property type="protein sequence ID" value="ORZ17866.1"/>
    <property type="molecule type" value="Genomic_DNA"/>
</dbReference>
<evidence type="ECO:0000313" key="4">
    <source>
        <dbReference type="Proteomes" id="UP000193560"/>
    </source>
</evidence>
<dbReference type="PANTHER" id="PTHR38149">
    <property type="entry name" value="ATPASE"/>
    <property type="match status" value="1"/>
</dbReference>
<reference evidence="3 4" key="1">
    <citation type="submission" date="2016-07" db="EMBL/GenBank/DDBJ databases">
        <title>Pervasive Adenine N6-methylation of Active Genes in Fungi.</title>
        <authorList>
            <consortium name="DOE Joint Genome Institute"/>
            <person name="Mondo S.J."/>
            <person name="Dannebaum R.O."/>
            <person name="Kuo R.C."/>
            <person name="Labutti K."/>
            <person name="Haridas S."/>
            <person name="Kuo A."/>
            <person name="Salamov A."/>
            <person name="Ahrendt S.R."/>
            <person name="Lipzen A."/>
            <person name="Sullivan W."/>
            <person name="Andreopoulos W.B."/>
            <person name="Clum A."/>
            <person name="Lindquist E."/>
            <person name="Daum C."/>
            <person name="Ramamoorthy G.K."/>
            <person name="Gryganskyi A."/>
            <person name="Culley D."/>
            <person name="Magnuson J.K."/>
            <person name="James T.Y."/>
            <person name="O'Malley M.A."/>
            <person name="Stajich J.E."/>
            <person name="Spatafora J.W."/>
            <person name="Visel A."/>
            <person name="Grigoriev I.V."/>
        </authorList>
    </citation>
    <scope>NUCLEOTIDE SEQUENCE [LARGE SCALE GENOMIC DNA]</scope>
    <source>
        <strain evidence="3 4">NRRL 1336</strain>
    </source>
</reference>
<organism evidence="3 4">
    <name type="scientific">Absidia repens</name>
    <dbReference type="NCBI Taxonomy" id="90262"/>
    <lineage>
        <taxon>Eukaryota</taxon>
        <taxon>Fungi</taxon>
        <taxon>Fungi incertae sedis</taxon>
        <taxon>Mucoromycota</taxon>
        <taxon>Mucoromycotina</taxon>
        <taxon>Mucoromycetes</taxon>
        <taxon>Mucorales</taxon>
        <taxon>Cunninghamellaceae</taxon>
        <taxon>Absidia</taxon>
    </lineage>
</organism>
<sequence>MNDILLSLDGKSYGAYRGLCNYVFNGPLFNLMCTRAQSDPYAGPSTFSLYIHPEVANYPPDLYCNTIRKTALADYIGRIIERSLEMAPNDKNRRYDGSVKGGTFSITKHPQQVIERSDVVVHDGGVDFRFKFALPARGRTIVPFKAIHALLNYLPAFIEHHLLYSAMDPMDVAKFVFCVEDQKWIRSHLNDNGLVAFIPDGAILSRAAGDSDTPNLNRNRVVAFKSPESLKVSMTLPSGKEIQGMGIPPGITVITGGGYHGKSTLLRALEMGIYNHIPGDGREYLATDETAIKIRSEDGRWIEGVDVSPFINNLPFDTNPTTFSTTNASGSTSMAASIQEMVEGQSKLFLYDEDTCATNFLVSDRRMRQLIKRENEPIIPLVSRIKQLHKDKGVSSIMVTGVCFDFLDLADLVIEMRNYTASVITDKAKTIAKDYSSMSLDSVKDGIPDYGSLTPRQVLLPNYNCKVAVEKHGIINFKDHSELVMNLNEQLVEQAMTRSIKCGLIYLIQQQQQQQRQRQQPLLTVLDSSHALERIMDQAITKTPDELLGKDKRCFLASPLDTLCLASPFGQDMSELSRPPRTSFIYALNRLRGTKLQ</sequence>
<dbReference type="PANTHER" id="PTHR38149:SF1">
    <property type="entry name" value="ATPASE"/>
    <property type="match status" value="1"/>
</dbReference>
<evidence type="ECO:0008006" key="5">
    <source>
        <dbReference type="Google" id="ProtNLM"/>
    </source>
</evidence>
<dbReference type="InterPro" id="IPR046834">
    <property type="entry name" value="ABC_ATPase_C"/>
</dbReference>
<dbReference type="Proteomes" id="UP000193560">
    <property type="component" value="Unassembled WGS sequence"/>
</dbReference>
<keyword evidence="4" id="KW-1185">Reference proteome</keyword>
<evidence type="ECO:0000313" key="3">
    <source>
        <dbReference type="EMBL" id="ORZ17866.1"/>
    </source>
</evidence>
<protein>
    <recommendedName>
        <fullName evidence="5">ATPase of the ABC class</fullName>
    </recommendedName>
</protein>
<accession>A0A1X2IJY0</accession>
<name>A0A1X2IJY0_9FUNG</name>
<feature type="domain" description="ATPase of the ABC class C-terminal" evidence="1">
    <location>
        <begin position="172"/>
        <end position="437"/>
    </location>
</feature>
<dbReference type="Pfam" id="PF09818">
    <property type="entry name" value="ABC_ATPase"/>
    <property type="match status" value="1"/>
</dbReference>
<dbReference type="InterPro" id="IPR046833">
    <property type="entry name" value="ABC_N"/>
</dbReference>
<comment type="caution">
    <text evidence="3">The sequence shown here is derived from an EMBL/GenBank/DDBJ whole genome shotgun (WGS) entry which is preliminary data.</text>
</comment>
<evidence type="ECO:0000259" key="1">
    <source>
        <dbReference type="Pfam" id="PF09818"/>
    </source>
</evidence>
<feature type="domain" description="ATPase of the ABC class N-terminal" evidence="2">
    <location>
        <begin position="2"/>
        <end position="164"/>
    </location>
</feature>
<dbReference type="Pfam" id="PF20446">
    <property type="entry name" value="ABC_N"/>
    <property type="match status" value="1"/>
</dbReference>
<dbReference type="AlphaFoldDB" id="A0A1X2IJY0"/>
<proteinExistence type="predicted"/>